<proteinExistence type="predicted"/>
<dbReference type="SUPFAM" id="SSF57196">
    <property type="entry name" value="EGF/Laminin"/>
    <property type="match status" value="1"/>
</dbReference>
<comment type="catalytic activity">
    <reaction evidence="14">
        <text>L-seryl-[protein] + ATP = O-phospho-L-seryl-[protein] + ADP + H(+)</text>
        <dbReference type="Rhea" id="RHEA:17989"/>
        <dbReference type="Rhea" id="RHEA-COMP:9863"/>
        <dbReference type="Rhea" id="RHEA-COMP:11604"/>
        <dbReference type="ChEBI" id="CHEBI:15378"/>
        <dbReference type="ChEBI" id="CHEBI:29999"/>
        <dbReference type="ChEBI" id="CHEBI:30616"/>
        <dbReference type="ChEBI" id="CHEBI:83421"/>
        <dbReference type="ChEBI" id="CHEBI:456216"/>
    </reaction>
</comment>
<keyword evidence="8 20" id="KW-0418">Kinase</keyword>
<keyword evidence="10 17" id="KW-1133">Transmembrane helix</keyword>
<dbReference type="InterPro" id="IPR045274">
    <property type="entry name" value="WAK-like"/>
</dbReference>
<dbReference type="Pfam" id="PF13947">
    <property type="entry name" value="GUB_WAK_bind"/>
    <property type="match status" value="1"/>
</dbReference>
<dbReference type="Pfam" id="PF00069">
    <property type="entry name" value="Pkinase"/>
    <property type="match status" value="1"/>
</dbReference>
<evidence type="ECO:0000259" key="18">
    <source>
        <dbReference type="PROSITE" id="PS50011"/>
    </source>
</evidence>
<evidence type="ECO:0000313" key="21">
    <source>
        <dbReference type="Proteomes" id="UP001237642"/>
    </source>
</evidence>
<reference evidence="20" key="2">
    <citation type="submission" date="2023-05" db="EMBL/GenBank/DDBJ databases">
        <authorList>
            <person name="Schelkunov M.I."/>
        </authorList>
    </citation>
    <scope>NUCLEOTIDE SEQUENCE</scope>
    <source>
        <strain evidence="20">Hsosn_3</strain>
        <tissue evidence="20">Leaf</tissue>
    </source>
</reference>
<dbReference type="Pfam" id="PF07645">
    <property type="entry name" value="EGF_CA"/>
    <property type="match status" value="1"/>
</dbReference>
<dbReference type="PROSITE" id="PS01186">
    <property type="entry name" value="EGF_2"/>
    <property type="match status" value="1"/>
</dbReference>
<keyword evidence="13" id="KW-0325">Glycoprotein</keyword>
<dbReference type="InterPro" id="IPR001881">
    <property type="entry name" value="EGF-like_Ca-bd_dom"/>
</dbReference>
<organism evidence="20 21">
    <name type="scientific">Heracleum sosnowskyi</name>
    <dbReference type="NCBI Taxonomy" id="360622"/>
    <lineage>
        <taxon>Eukaryota</taxon>
        <taxon>Viridiplantae</taxon>
        <taxon>Streptophyta</taxon>
        <taxon>Embryophyta</taxon>
        <taxon>Tracheophyta</taxon>
        <taxon>Spermatophyta</taxon>
        <taxon>Magnoliopsida</taxon>
        <taxon>eudicotyledons</taxon>
        <taxon>Gunneridae</taxon>
        <taxon>Pentapetalae</taxon>
        <taxon>asterids</taxon>
        <taxon>campanulids</taxon>
        <taxon>Apiales</taxon>
        <taxon>Apiaceae</taxon>
        <taxon>Apioideae</taxon>
        <taxon>apioid superclade</taxon>
        <taxon>Tordylieae</taxon>
        <taxon>Tordyliinae</taxon>
        <taxon>Heracleum</taxon>
    </lineage>
</organism>
<keyword evidence="9" id="KW-0067">ATP-binding</keyword>
<dbReference type="InterPro" id="IPR011009">
    <property type="entry name" value="Kinase-like_dom_sf"/>
</dbReference>
<name>A0AAD8JD08_9APIA</name>
<evidence type="ECO:0000256" key="12">
    <source>
        <dbReference type="ARBA" id="ARBA00023157"/>
    </source>
</evidence>
<evidence type="ECO:0000256" key="4">
    <source>
        <dbReference type="ARBA" id="ARBA00022679"/>
    </source>
</evidence>
<keyword evidence="12" id="KW-1015">Disulfide bond</keyword>
<evidence type="ECO:0000256" key="9">
    <source>
        <dbReference type="ARBA" id="ARBA00022840"/>
    </source>
</evidence>
<keyword evidence="5 17" id="KW-0812">Transmembrane</keyword>
<dbReference type="PROSITE" id="PS00010">
    <property type="entry name" value="ASX_HYDROXYL"/>
    <property type="match status" value="1"/>
</dbReference>
<dbReference type="CDD" id="cd00054">
    <property type="entry name" value="EGF_CA"/>
    <property type="match status" value="1"/>
</dbReference>
<evidence type="ECO:0000313" key="20">
    <source>
        <dbReference type="EMBL" id="KAK1400813.1"/>
    </source>
</evidence>
<keyword evidence="21" id="KW-1185">Reference proteome</keyword>
<dbReference type="InterPro" id="IPR000719">
    <property type="entry name" value="Prot_kinase_dom"/>
</dbReference>
<evidence type="ECO:0000256" key="5">
    <source>
        <dbReference type="ARBA" id="ARBA00022692"/>
    </source>
</evidence>
<gene>
    <name evidence="20" type="ORF">POM88_000418</name>
</gene>
<keyword evidence="11 17" id="KW-0472">Membrane</keyword>
<dbReference type="InterPro" id="IPR049883">
    <property type="entry name" value="NOTCH1_EGF-like"/>
</dbReference>
<dbReference type="InterPro" id="IPR000152">
    <property type="entry name" value="EGF-type_Asp/Asn_hydroxyl_site"/>
</dbReference>
<dbReference type="GO" id="GO:0005509">
    <property type="term" value="F:calcium ion binding"/>
    <property type="evidence" value="ECO:0007669"/>
    <property type="project" value="InterPro"/>
</dbReference>
<evidence type="ECO:0000256" key="16">
    <source>
        <dbReference type="PROSITE-ProRule" id="PRU00076"/>
    </source>
</evidence>
<dbReference type="SMART" id="SM00220">
    <property type="entry name" value="S_TKc"/>
    <property type="match status" value="1"/>
</dbReference>
<comment type="caution">
    <text evidence="16">Lacks conserved residue(s) required for the propagation of feature annotation.</text>
</comment>
<evidence type="ECO:0000256" key="14">
    <source>
        <dbReference type="ARBA" id="ARBA00047558"/>
    </source>
</evidence>
<dbReference type="FunFam" id="3.30.200.20:FF:000043">
    <property type="entry name" value="Wall-associated receptor kinase 2"/>
    <property type="match status" value="1"/>
</dbReference>
<evidence type="ECO:0000256" key="17">
    <source>
        <dbReference type="SAM" id="Phobius"/>
    </source>
</evidence>
<dbReference type="Gene3D" id="2.10.25.10">
    <property type="entry name" value="Laminin"/>
    <property type="match status" value="1"/>
</dbReference>
<dbReference type="PROSITE" id="PS00108">
    <property type="entry name" value="PROTEIN_KINASE_ST"/>
    <property type="match status" value="1"/>
</dbReference>
<dbReference type="PROSITE" id="PS50011">
    <property type="entry name" value="PROTEIN_KINASE_DOM"/>
    <property type="match status" value="1"/>
</dbReference>
<evidence type="ECO:0000256" key="2">
    <source>
        <dbReference type="ARBA" id="ARBA00022527"/>
    </source>
</evidence>
<dbReference type="Gene3D" id="1.10.510.10">
    <property type="entry name" value="Transferase(Phosphotransferase) domain 1"/>
    <property type="match status" value="1"/>
</dbReference>
<keyword evidence="20" id="KW-0675">Receptor</keyword>
<dbReference type="CDD" id="cd14066">
    <property type="entry name" value="STKc_IRAK"/>
    <property type="match status" value="1"/>
</dbReference>
<dbReference type="InterPro" id="IPR008271">
    <property type="entry name" value="Ser/Thr_kinase_AS"/>
</dbReference>
<comment type="catalytic activity">
    <reaction evidence="15">
        <text>L-threonyl-[protein] + ATP = O-phospho-L-threonyl-[protein] + ADP + H(+)</text>
        <dbReference type="Rhea" id="RHEA:46608"/>
        <dbReference type="Rhea" id="RHEA-COMP:11060"/>
        <dbReference type="Rhea" id="RHEA-COMP:11605"/>
        <dbReference type="ChEBI" id="CHEBI:15378"/>
        <dbReference type="ChEBI" id="CHEBI:30013"/>
        <dbReference type="ChEBI" id="CHEBI:30616"/>
        <dbReference type="ChEBI" id="CHEBI:61977"/>
        <dbReference type="ChEBI" id="CHEBI:456216"/>
    </reaction>
</comment>
<accession>A0AAD8JD08</accession>
<dbReference type="InterPro" id="IPR025287">
    <property type="entry name" value="WAK_GUB"/>
</dbReference>
<dbReference type="PROSITE" id="PS01187">
    <property type="entry name" value="EGF_CA"/>
    <property type="match status" value="1"/>
</dbReference>
<keyword evidence="4" id="KW-0808">Transferase</keyword>
<feature type="domain" description="Protein kinase" evidence="18">
    <location>
        <begin position="524"/>
        <end position="805"/>
    </location>
</feature>
<dbReference type="SUPFAM" id="SSF56112">
    <property type="entry name" value="Protein kinase-like (PK-like)"/>
    <property type="match status" value="1"/>
</dbReference>
<dbReference type="InterPro" id="IPR000742">
    <property type="entry name" value="EGF"/>
</dbReference>
<keyword evidence="7" id="KW-0547">Nucleotide-binding</keyword>
<dbReference type="InterPro" id="IPR018097">
    <property type="entry name" value="EGF_Ca-bd_CS"/>
</dbReference>
<evidence type="ECO:0000256" key="10">
    <source>
        <dbReference type="ARBA" id="ARBA00022989"/>
    </source>
</evidence>
<dbReference type="PANTHER" id="PTHR27005">
    <property type="entry name" value="WALL-ASSOCIATED RECEPTOR KINASE-LIKE 21"/>
    <property type="match status" value="1"/>
</dbReference>
<dbReference type="Proteomes" id="UP001237642">
    <property type="component" value="Unassembled WGS sequence"/>
</dbReference>
<comment type="subcellular location">
    <subcellularLocation>
        <location evidence="1">Membrane</location>
        <topology evidence="1">Single-pass type I membrane protein</topology>
    </subcellularLocation>
</comment>
<evidence type="ECO:0000256" key="7">
    <source>
        <dbReference type="ARBA" id="ARBA00022741"/>
    </source>
</evidence>
<evidence type="ECO:0000259" key="19">
    <source>
        <dbReference type="PROSITE" id="PS50026"/>
    </source>
</evidence>
<sequence>MTEFLIACLRNLNNKLVTKGHQRASQRTLEHMDSELYDAIIRDDNHVFKEIEGRLRAMIKKTLINANVQKHWHLWRTLKEPDIEMQNRVAIQDEKNAQEVKENSTFTPSIVGIPYPSKCAHLRIEKMAIQLVVQLILALVFMQEASAQESSVAKPGCPDRCGSVSINYPFGIGTDCSANERLEISCNTSFNPPKPFLSYNQLEVLQISVLEGTIQVNNPVFKDCTDGSETQKVVYAYYPFTFSVTQNRFTAMGCDNLASMTKVGSNIGGCMSFCNSTGKDNSCFGVNCCQTNIPPSLWFFSTSLKSINPIHDQDMCKYAFIADQDWFLSLTDIYSDQTMEQVPAVLDWKPTVSCYSFGPTNVSRNSSLCGRNTLCTNQRCSCLIGYEGNPYLPDGCQDINECAPGNNHECQQICINTPGSYYCSCNHGYVAIGNHNCTETANVKKTPIVLAIATCGGLGVLLVLASTWWLCKVMKRRNIRKLKEKNFERNGGLLLRQQVSSSEGNVDTTKLFTSKELEMATDNYNKDRILGQGGQGTVYKGMLTDGKIVAVKKSKVEHESKLEHFINEVVILSQINHRNVVKLHGCCLETEVPLLVYEFIPNGTLFEYIHDHNEDFPLTWDIRVRVATEIAGALFYLHSAASIPIFHRDIKSANILLDEKYRAKMADFGTSKSIAIDQTHQTTRVQGTFGYLDPEYFRSSQFTDKSDVYSFGVVLVELLTGLKPILAPSTHEEARSLAAHFILAMEENRMLDIVDSRIATEVRREEITKFASIAYRCLNLNGRNRPTMKQVAVELENINMSHRLPTDEQLCQEDEYPVNGIWELASTSVCSSTNESLKVDIQEQPLIY</sequence>
<keyword evidence="2" id="KW-0723">Serine/threonine-protein kinase</keyword>
<evidence type="ECO:0000256" key="13">
    <source>
        <dbReference type="ARBA" id="ARBA00023180"/>
    </source>
</evidence>
<dbReference type="GO" id="GO:0007166">
    <property type="term" value="P:cell surface receptor signaling pathway"/>
    <property type="evidence" value="ECO:0007669"/>
    <property type="project" value="InterPro"/>
</dbReference>
<dbReference type="AlphaFoldDB" id="A0AAD8JD08"/>
<dbReference type="EMBL" id="JAUIZM010000001">
    <property type="protein sequence ID" value="KAK1400813.1"/>
    <property type="molecule type" value="Genomic_DNA"/>
</dbReference>
<dbReference type="GO" id="GO:0004674">
    <property type="term" value="F:protein serine/threonine kinase activity"/>
    <property type="evidence" value="ECO:0007669"/>
    <property type="project" value="UniProtKB-KW"/>
</dbReference>
<evidence type="ECO:0000256" key="3">
    <source>
        <dbReference type="ARBA" id="ARBA00022536"/>
    </source>
</evidence>
<dbReference type="GO" id="GO:0030247">
    <property type="term" value="F:polysaccharide binding"/>
    <property type="evidence" value="ECO:0007669"/>
    <property type="project" value="InterPro"/>
</dbReference>
<dbReference type="GO" id="GO:0005886">
    <property type="term" value="C:plasma membrane"/>
    <property type="evidence" value="ECO:0007669"/>
    <property type="project" value="TreeGrafter"/>
</dbReference>
<dbReference type="PROSITE" id="PS50026">
    <property type="entry name" value="EGF_3"/>
    <property type="match status" value="1"/>
</dbReference>
<comment type="caution">
    <text evidence="20">The sequence shown here is derived from an EMBL/GenBank/DDBJ whole genome shotgun (WGS) entry which is preliminary data.</text>
</comment>
<dbReference type="GO" id="GO:0005524">
    <property type="term" value="F:ATP binding"/>
    <property type="evidence" value="ECO:0007669"/>
    <property type="project" value="UniProtKB-KW"/>
</dbReference>
<feature type="domain" description="EGF-like" evidence="19">
    <location>
        <begin position="398"/>
        <end position="438"/>
    </location>
</feature>
<dbReference type="SMART" id="SM00179">
    <property type="entry name" value="EGF_CA"/>
    <property type="match status" value="1"/>
</dbReference>
<dbReference type="FunFam" id="1.10.510.10:FF:000084">
    <property type="entry name" value="Wall-associated receptor kinase 2"/>
    <property type="match status" value="1"/>
</dbReference>
<evidence type="ECO:0000256" key="6">
    <source>
        <dbReference type="ARBA" id="ARBA00022729"/>
    </source>
</evidence>
<evidence type="ECO:0000256" key="15">
    <source>
        <dbReference type="ARBA" id="ARBA00047951"/>
    </source>
</evidence>
<evidence type="ECO:0000256" key="1">
    <source>
        <dbReference type="ARBA" id="ARBA00004479"/>
    </source>
</evidence>
<dbReference type="SMART" id="SM00181">
    <property type="entry name" value="EGF"/>
    <property type="match status" value="2"/>
</dbReference>
<evidence type="ECO:0000256" key="11">
    <source>
        <dbReference type="ARBA" id="ARBA00023136"/>
    </source>
</evidence>
<keyword evidence="6" id="KW-0732">Signal</keyword>
<protein>
    <submittedName>
        <fullName evidence="20">Wall-associated receptor kinase</fullName>
    </submittedName>
</protein>
<dbReference type="PANTHER" id="PTHR27005:SF515">
    <property type="entry name" value="WALL-ASSOCIATED RECEPTOR KINASE-LIKE 10-RELATED"/>
    <property type="match status" value="1"/>
</dbReference>
<feature type="transmembrane region" description="Helical" evidence="17">
    <location>
        <begin position="448"/>
        <end position="471"/>
    </location>
</feature>
<reference evidence="20" key="1">
    <citation type="submission" date="2023-02" db="EMBL/GenBank/DDBJ databases">
        <title>Genome of toxic invasive species Heracleum sosnowskyi carries increased number of genes despite the absence of recent whole-genome duplications.</title>
        <authorList>
            <person name="Schelkunov M."/>
            <person name="Shtratnikova V."/>
            <person name="Makarenko M."/>
            <person name="Klepikova A."/>
            <person name="Omelchenko D."/>
            <person name="Novikova G."/>
            <person name="Obukhova E."/>
            <person name="Bogdanov V."/>
            <person name="Penin A."/>
            <person name="Logacheva M."/>
        </authorList>
    </citation>
    <scope>NUCLEOTIDE SEQUENCE</scope>
    <source>
        <strain evidence="20">Hsosn_3</strain>
        <tissue evidence="20">Leaf</tissue>
    </source>
</reference>
<keyword evidence="3 16" id="KW-0245">EGF-like domain</keyword>
<dbReference type="Gene3D" id="3.30.200.20">
    <property type="entry name" value="Phosphorylase Kinase, domain 1"/>
    <property type="match status" value="1"/>
</dbReference>
<evidence type="ECO:0000256" key="8">
    <source>
        <dbReference type="ARBA" id="ARBA00022777"/>
    </source>
</evidence>